<comment type="subcellular location">
    <subcellularLocation>
        <location evidence="1">Cytoplasm</location>
        <location evidence="1">Cytoskeleton</location>
        <location evidence="1">Cilium axoneme</location>
    </subcellularLocation>
</comment>
<evidence type="ECO:0000256" key="10">
    <source>
        <dbReference type="ARBA" id="ARBA00049659"/>
    </source>
</evidence>
<evidence type="ECO:0000256" key="8">
    <source>
        <dbReference type="ARBA" id="ARBA00023212"/>
    </source>
</evidence>
<evidence type="ECO:0000256" key="7">
    <source>
        <dbReference type="ARBA" id="ARBA00023175"/>
    </source>
</evidence>
<evidence type="ECO:0000256" key="2">
    <source>
        <dbReference type="ARBA" id="ARBA00022490"/>
    </source>
</evidence>
<dbReference type="GeneID" id="106674354"/>
<evidence type="ECO:0000256" key="11">
    <source>
        <dbReference type="ARBA" id="ARBA00049760"/>
    </source>
</evidence>
<keyword evidence="14" id="KW-1185">Reference proteome</keyword>
<keyword evidence="7" id="KW-0505">Motor protein</keyword>
<evidence type="ECO:0000256" key="3">
    <source>
        <dbReference type="ARBA" id="ARBA00022614"/>
    </source>
</evidence>
<evidence type="ECO:0000256" key="12">
    <source>
        <dbReference type="SAM" id="MobiDB-lite"/>
    </source>
</evidence>
<dbReference type="GO" id="GO:0005930">
    <property type="term" value="C:axoneme"/>
    <property type="evidence" value="ECO:0007669"/>
    <property type="project" value="UniProtKB-SubCell"/>
</dbReference>
<dbReference type="OMA" id="RWEDRTK"/>
<dbReference type="AlphaFoldDB" id="A0A8I6SCB4"/>
<dbReference type="InterPro" id="IPR025875">
    <property type="entry name" value="Leu-rich_rpt_4"/>
</dbReference>
<dbReference type="FunFam" id="3.80.10.10:FF:000049">
    <property type="entry name" value="Dynein light chain 1"/>
    <property type="match status" value="1"/>
</dbReference>
<feature type="region of interest" description="Disordered" evidence="12">
    <location>
        <begin position="189"/>
        <end position="228"/>
    </location>
</feature>
<dbReference type="GO" id="GO:0005874">
    <property type="term" value="C:microtubule"/>
    <property type="evidence" value="ECO:0007669"/>
    <property type="project" value="UniProtKB-KW"/>
</dbReference>
<keyword evidence="5" id="KW-0677">Repeat</keyword>
<proteinExistence type="inferred from homology"/>
<evidence type="ECO:0000256" key="5">
    <source>
        <dbReference type="ARBA" id="ARBA00022737"/>
    </source>
</evidence>
<dbReference type="RefSeq" id="XP_014262485.1">
    <property type="nucleotide sequence ID" value="XM_014406999.2"/>
</dbReference>
<keyword evidence="4" id="KW-0493">Microtubule</keyword>
<dbReference type="PROSITE" id="PS51450">
    <property type="entry name" value="LRR"/>
    <property type="match status" value="3"/>
</dbReference>
<keyword evidence="3" id="KW-0433">Leucine-rich repeat</keyword>
<evidence type="ECO:0000313" key="14">
    <source>
        <dbReference type="Proteomes" id="UP000494040"/>
    </source>
</evidence>
<dbReference type="Gene3D" id="3.80.10.10">
    <property type="entry name" value="Ribonuclease Inhibitor"/>
    <property type="match status" value="1"/>
</dbReference>
<dbReference type="Proteomes" id="UP000494040">
    <property type="component" value="Unassembled WGS sequence"/>
</dbReference>
<reference evidence="13" key="1">
    <citation type="submission" date="2022-01" db="UniProtKB">
        <authorList>
            <consortium name="EnsemblMetazoa"/>
        </authorList>
    </citation>
    <scope>IDENTIFICATION</scope>
</reference>
<comment type="similarity">
    <text evidence="10">Belongs to the dynein light chain LC1-type family.</text>
</comment>
<dbReference type="PANTHER" id="PTHR18849">
    <property type="entry name" value="LEUCINE RICH REPEAT PROTEIN"/>
    <property type="match status" value="1"/>
</dbReference>
<evidence type="ECO:0000313" key="13">
    <source>
        <dbReference type="EnsemblMetazoa" id="XP_014262485.1"/>
    </source>
</evidence>
<accession>A0A8I6SCB4</accession>
<dbReference type="KEGG" id="clec:106674354"/>
<sequence>MTTIKEAIKRWEAANQRPIKDEVEVGFQFQMPPIEKLDNNLSMLENCEKLYLSSNLMDKLSGLPRLKHLKILSVARCKLLTLSGIEHVNETLEELWASYNMIVKLSPLVSCKQLRVLYLNYNYVRDWAEIAKLAEHQFLKDVGFIDNPICKNLDKEAWQNKMMKTLPRINRLDGEFLATEDEAKDAKEIKQAIKHGTEIPPPPLQGTTSTTNTSAQPSAPSTADANPT</sequence>
<keyword evidence="6" id="KW-0243">Dynein</keyword>
<evidence type="ECO:0000256" key="1">
    <source>
        <dbReference type="ARBA" id="ARBA00004430"/>
    </source>
</evidence>
<dbReference type="PANTHER" id="PTHR18849:SF0">
    <property type="entry name" value="CILIA- AND FLAGELLA-ASSOCIATED PROTEIN 410-RELATED"/>
    <property type="match status" value="1"/>
</dbReference>
<organism evidence="13 14">
    <name type="scientific">Cimex lectularius</name>
    <name type="common">Bed bug</name>
    <name type="synonym">Acanthia lectularia</name>
    <dbReference type="NCBI Taxonomy" id="79782"/>
    <lineage>
        <taxon>Eukaryota</taxon>
        <taxon>Metazoa</taxon>
        <taxon>Ecdysozoa</taxon>
        <taxon>Arthropoda</taxon>
        <taxon>Hexapoda</taxon>
        <taxon>Insecta</taxon>
        <taxon>Pterygota</taxon>
        <taxon>Neoptera</taxon>
        <taxon>Paraneoptera</taxon>
        <taxon>Hemiptera</taxon>
        <taxon>Heteroptera</taxon>
        <taxon>Panheteroptera</taxon>
        <taxon>Cimicomorpha</taxon>
        <taxon>Cimicidae</taxon>
        <taxon>Cimex</taxon>
    </lineage>
</organism>
<evidence type="ECO:0000256" key="4">
    <source>
        <dbReference type="ARBA" id="ARBA00022701"/>
    </source>
</evidence>
<dbReference type="GO" id="GO:0030286">
    <property type="term" value="C:dynein complex"/>
    <property type="evidence" value="ECO:0007669"/>
    <property type="project" value="UniProtKB-KW"/>
</dbReference>
<keyword evidence="9" id="KW-0966">Cell projection</keyword>
<name>A0A8I6SCB4_CIMLE</name>
<protein>
    <recommendedName>
        <fullName evidence="11">Dynein axonemal light chain 1</fullName>
    </recommendedName>
</protein>
<feature type="compositionally biased region" description="Polar residues" evidence="12">
    <location>
        <begin position="205"/>
        <end position="228"/>
    </location>
</feature>
<evidence type="ECO:0000256" key="9">
    <source>
        <dbReference type="ARBA" id="ARBA00023273"/>
    </source>
</evidence>
<dbReference type="InterPro" id="IPR001611">
    <property type="entry name" value="Leu-rich_rpt"/>
</dbReference>
<dbReference type="OrthoDB" id="266138at2759"/>
<dbReference type="EnsemblMetazoa" id="XM_014406999.2">
    <property type="protein sequence ID" value="XP_014262485.1"/>
    <property type="gene ID" value="LOC106674354"/>
</dbReference>
<dbReference type="InterPro" id="IPR032675">
    <property type="entry name" value="LRR_dom_sf"/>
</dbReference>
<keyword evidence="8" id="KW-0206">Cytoskeleton</keyword>
<evidence type="ECO:0000256" key="6">
    <source>
        <dbReference type="ARBA" id="ARBA00023017"/>
    </source>
</evidence>
<keyword evidence="2" id="KW-0963">Cytoplasm</keyword>
<dbReference type="SUPFAM" id="SSF52058">
    <property type="entry name" value="L domain-like"/>
    <property type="match status" value="1"/>
</dbReference>
<dbReference type="Pfam" id="PF12799">
    <property type="entry name" value="LRR_4"/>
    <property type="match status" value="1"/>
</dbReference>